<accession>A0ABN3X9A2</accession>
<sequence length="71" mass="7740">MRQGNPCWLIFRLTCAAHWCRGVTSSGTPRIGQRQAKGTSSLVGVVARVNRPGDGRAGRERAAPRVEHRDA</sequence>
<evidence type="ECO:0000313" key="3">
    <source>
        <dbReference type="Proteomes" id="UP001501423"/>
    </source>
</evidence>
<evidence type="ECO:0000256" key="1">
    <source>
        <dbReference type="SAM" id="MobiDB-lite"/>
    </source>
</evidence>
<dbReference type="Proteomes" id="UP001501423">
    <property type="component" value="Unassembled WGS sequence"/>
</dbReference>
<gene>
    <name evidence="2" type="ORF">GCM10010478_50120</name>
</gene>
<feature type="compositionally biased region" description="Basic and acidic residues" evidence="1">
    <location>
        <begin position="51"/>
        <end position="71"/>
    </location>
</feature>
<dbReference type="EMBL" id="BAAAVA010000075">
    <property type="protein sequence ID" value="GAA2942549.1"/>
    <property type="molecule type" value="Genomic_DNA"/>
</dbReference>
<keyword evidence="3" id="KW-1185">Reference proteome</keyword>
<organism evidence="2 3">
    <name type="scientific">Streptomyces erythrogriseus</name>
    <dbReference type="NCBI Taxonomy" id="284027"/>
    <lineage>
        <taxon>Bacteria</taxon>
        <taxon>Bacillati</taxon>
        <taxon>Actinomycetota</taxon>
        <taxon>Actinomycetes</taxon>
        <taxon>Kitasatosporales</taxon>
        <taxon>Streptomycetaceae</taxon>
        <taxon>Streptomyces</taxon>
        <taxon>Streptomyces griseoincarnatus group</taxon>
    </lineage>
</organism>
<feature type="region of interest" description="Disordered" evidence="1">
    <location>
        <begin position="49"/>
        <end position="71"/>
    </location>
</feature>
<evidence type="ECO:0000313" key="2">
    <source>
        <dbReference type="EMBL" id="GAA2942549.1"/>
    </source>
</evidence>
<evidence type="ECO:0008006" key="4">
    <source>
        <dbReference type="Google" id="ProtNLM"/>
    </source>
</evidence>
<reference evidence="2 3" key="1">
    <citation type="journal article" date="2019" name="Int. J. Syst. Evol. Microbiol.">
        <title>The Global Catalogue of Microorganisms (GCM) 10K type strain sequencing project: providing services to taxonomists for standard genome sequencing and annotation.</title>
        <authorList>
            <consortium name="The Broad Institute Genomics Platform"/>
            <consortium name="The Broad Institute Genome Sequencing Center for Infectious Disease"/>
            <person name="Wu L."/>
            <person name="Ma J."/>
        </authorList>
    </citation>
    <scope>NUCLEOTIDE SEQUENCE [LARGE SCALE GENOMIC DNA]</scope>
    <source>
        <strain evidence="2 3">JCM 9650</strain>
    </source>
</reference>
<comment type="caution">
    <text evidence="2">The sequence shown here is derived from an EMBL/GenBank/DDBJ whole genome shotgun (WGS) entry which is preliminary data.</text>
</comment>
<name>A0ABN3X9A2_9ACTN</name>
<proteinExistence type="predicted"/>
<protein>
    <recommendedName>
        <fullName evidence="4">Secreted protein</fullName>
    </recommendedName>
</protein>